<name>A0A6G1FS28_9PEZI</name>
<evidence type="ECO:0000256" key="1">
    <source>
        <dbReference type="SAM" id="MobiDB-lite"/>
    </source>
</evidence>
<feature type="compositionally biased region" description="Low complexity" evidence="1">
    <location>
        <begin position="228"/>
        <end position="241"/>
    </location>
</feature>
<evidence type="ECO:0000313" key="4">
    <source>
        <dbReference type="RefSeq" id="XP_033530110.1"/>
    </source>
</evidence>
<dbReference type="GeneID" id="54420929"/>
<feature type="compositionally biased region" description="Polar residues" evidence="1">
    <location>
        <begin position="420"/>
        <end position="434"/>
    </location>
</feature>
<proteinExistence type="predicted"/>
<evidence type="ECO:0000313" key="2">
    <source>
        <dbReference type="EMBL" id="KAF1808479.1"/>
    </source>
</evidence>
<feature type="compositionally biased region" description="Polar residues" evidence="1">
    <location>
        <begin position="1"/>
        <end position="31"/>
    </location>
</feature>
<organism evidence="2">
    <name type="scientific">Eremomyces bilateralis CBS 781.70</name>
    <dbReference type="NCBI Taxonomy" id="1392243"/>
    <lineage>
        <taxon>Eukaryota</taxon>
        <taxon>Fungi</taxon>
        <taxon>Dikarya</taxon>
        <taxon>Ascomycota</taxon>
        <taxon>Pezizomycotina</taxon>
        <taxon>Dothideomycetes</taxon>
        <taxon>Dothideomycetes incertae sedis</taxon>
        <taxon>Eremomycetales</taxon>
        <taxon>Eremomycetaceae</taxon>
        <taxon>Eremomyces</taxon>
    </lineage>
</organism>
<keyword evidence="3" id="KW-1185">Reference proteome</keyword>
<dbReference type="AlphaFoldDB" id="A0A6G1FS28"/>
<feature type="region of interest" description="Disordered" evidence="1">
    <location>
        <begin position="213"/>
        <end position="556"/>
    </location>
</feature>
<reference evidence="4" key="2">
    <citation type="submission" date="2020-04" db="EMBL/GenBank/DDBJ databases">
        <authorList>
            <consortium name="NCBI Genome Project"/>
        </authorList>
    </citation>
    <scope>NUCLEOTIDE SEQUENCE</scope>
    <source>
        <strain evidence="4">CBS 781.70</strain>
    </source>
</reference>
<dbReference type="Proteomes" id="UP000504638">
    <property type="component" value="Unplaced"/>
</dbReference>
<evidence type="ECO:0000313" key="3">
    <source>
        <dbReference type="Proteomes" id="UP000504638"/>
    </source>
</evidence>
<feature type="compositionally biased region" description="Basic residues" evidence="1">
    <location>
        <begin position="278"/>
        <end position="296"/>
    </location>
</feature>
<feature type="compositionally biased region" description="Polar residues" evidence="1">
    <location>
        <begin position="54"/>
        <end position="75"/>
    </location>
</feature>
<feature type="compositionally biased region" description="Basic and acidic residues" evidence="1">
    <location>
        <begin position="509"/>
        <end position="519"/>
    </location>
</feature>
<feature type="compositionally biased region" description="Polar residues" evidence="1">
    <location>
        <begin position="520"/>
        <end position="540"/>
    </location>
</feature>
<dbReference type="RefSeq" id="XP_033530110.1">
    <property type="nucleotide sequence ID" value="XM_033680359.1"/>
</dbReference>
<reference evidence="4" key="3">
    <citation type="submission" date="2025-04" db="UniProtKB">
        <authorList>
            <consortium name="RefSeq"/>
        </authorList>
    </citation>
    <scope>IDENTIFICATION</scope>
    <source>
        <strain evidence="4">CBS 781.70</strain>
    </source>
</reference>
<feature type="compositionally biased region" description="Basic and acidic residues" evidence="1">
    <location>
        <begin position="160"/>
        <end position="170"/>
    </location>
</feature>
<feature type="region of interest" description="Disordered" evidence="1">
    <location>
        <begin position="1"/>
        <end position="177"/>
    </location>
</feature>
<feature type="compositionally biased region" description="Polar residues" evidence="1">
    <location>
        <begin position="105"/>
        <end position="141"/>
    </location>
</feature>
<dbReference type="EMBL" id="ML975183">
    <property type="protein sequence ID" value="KAF1808479.1"/>
    <property type="molecule type" value="Genomic_DNA"/>
</dbReference>
<feature type="compositionally biased region" description="Polar residues" evidence="1">
    <location>
        <begin position="387"/>
        <end position="396"/>
    </location>
</feature>
<accession>A0A6G1FS28</accession>
<reference evidence="2 4" key="1">
    <citation type="submission" date="2020-01" db="EMBL/GenBank/DDBJ databases">
        <authorList>
            <consortium name="DOE Joint Genome Institute"/>
            <person name="Haridas S."/>
            <person name="Albert R."/>
            <person name="Binder M."/>
            <person name="Bloem J."/>
            <person name="Labutti K."/>
            <person name="Salamov A."/>
            <person name="Andreopoulos B."/>
            <person name="Baker S.E."/>
            <person name="Barry K."/>
            <person name="Bills G."/>
            <person name="Bluhm B.H."/>
            <person name="Cannon C."/>
            <person name="Castanera R."/>
            <person name="Culley D.E."/>
            <person name="Daum C."/>
            <person name="Ezra D."/>
            <person name="Gonzalez J.B."/>
            <person name="Henrissat B."/>
            <person name="Kuo A."/>
            <person name="Liang C."/>
            <person name="Lipzen A."/>
            <person name="Lutzoni F."/>
            <person name="Magnuson J."/>
            <person name="Mondo S."/>
            <person name="Nolan M."/>
            <person name="Ohm R."/>
            <person name="Pangilinan J."/>
            <person name="Park H.-J."/>
            <person name="Ramirez L."/>
            <person name="Alfaro M."/>
            <person name="Sun H."/>
            <person name="Tritt A."/>
            <person name="Yoshinaga Y."/>
            <person name="Zwiers L.-H."/>
            <person name="Turgeon B.G."/>
            <person name="Goodwin S.B."/>
            <person name="Spatafora J.W."/>
            <person name="Crous P.W."/>
            <person name="Grigoriev I.V."/>
        </authorList>
    </citation>
    <scope>NUCLEOTIDE SEQUENCE</scope>
    <source>
        <strain evidence="2 4">CBS 781.70</strain>
    </source>
</reference>
<feature type="compositionally biased region" description="Low complexity" evidence="1">
    <location>
        <begin position="440"/>
        <end position="461"/>
    </location>
</feature>
<gene>
    <name evidence="2 4" type="ORF">P152DRAFT_462476</name>
</gene>
<feature type="compositionally biased region" description="Acidic residues" evidence="1">
    <location>
        <begin position="88"/>
        <end position="104"/>
    </location>
</feature>
<sequence>MSSGNPFRRSIQQPPSNATSSFALDSDSATPSDAPGDADTPKTSKIKNVRIVSPSRSPVENPSSNLLRRLSTGSHAGSPPPSPTNDSPESEESDPFEPTLEEGSPESSAVLENTRQNSGTLDSPSDTPESASIPNPFNKTLATMDRSTTHHVLFKSQPEVIDRSMPDRTAGKGTMDVDSFKRLLMTGKPEEELPLEAVRQTSLTSISYAQANAVAASSNSTPAVPGDSSSSADTSSLSRQSIFEPVQETHGETPRTSYEISVSDDDERANLVGDPSRKRERKKAPPPQLPRHRHGKLVSPRAPQTVAFDTFADSVNQPSTIVTRPHRSESDLNKPLPPPPTTVSLHSPQPDINPEQPSPDTSSENVSASKSPPTPTVTPPSATSPTQFKSNPTQPLSREPSVSKRQPPAPPVSRRHSQLRTESPSTASLPTYFQQRHRSSSTLSQSSAASVSATTSPQTPTQSPPQPSSHSVNILSPYKMAPPPPPTRRSGGGSGSAYNPSPALTSDMEPTRNKSDRPSSVRSLQMTARRTSYAETSSVKSVGIASPPPPPPRRTGEAVMKLVNEGSASAGVGEGKGMTAEVVTQGEEGEGKDLLAEIEAFQREVDELRGKVGA</sequence>
<feature type="compositionally biased region" description="Polar residues" evidence="1">
    <location>
        <begin position="313"/>
        <end position="322"/>
    </location>
</feature>
<protein>
    <submittedName>
        <fullName evidence="2 4">Uncharacterized protein</fullName>
    </submittedName>
</protein>
<dbReference type="OrthoDB" id="428854at2759"/>